<reference evidence="1" key="1">
    <citation type="submission" date="2015-07" db="EMBL/GenBank/DDBJ databases">
        <title>Adaptation to a free-living lifestyle via gene acquisitions in the diplomonad Trepomonas sp. PC1.</title>
        <authorList>
            <person name="Xu F."/>
            <person name="Jerlstrom-Hultqvist J."/>
            <person name="Kolisko M."/>
            <person name="Simpson A.G.B."/>
            <person name="Roger A.J."/>
            <person name="Svard S.G."/>
            <person name="Andersson J.O."/>
        </authorList>
    </citation>
    <scope>NUCLEOTIDE SEQUENCE</scope>
    <source>
        <strain evidence="1">PC1</strain>
    </source>
</reference>
<sequence length="151" mass="17702">MFKDPIRPKPRELQVNTQAKQQPLAAFKRLAPKDAELFTPQQPIIKEIRRQPSIFEKPDITEQRKIHSKQQRQIQNAIDFSQNELKTANKKVIPQSNKIQLGNVIQNDVKIPQRPQSAKNLSHKNIFMPFDKQYGYQGFNHFKQCEKDISK</sequence>
<dbReference type="EMBL" id="GDID01004110">
    <property type="protein sequence ID" value="JAP92496.1"/>
    <property type="molecule type" value="Transcribed_RNA"/>
</dbReference>
<dbReference type="AlphaFoldDB" id="A0A146KAF1"/>
<proteinExistence type="predicted"/>
<accession>A0A146KAF1</accession>
<evidence type="ECO:0000313" key="1">
    <source>
        <dbReference type="EMBL" id="JAP92496.1"/>
    </source>
</evidence>
<organism evidence="1">
    <name type="scientific">Trepomonas sp. PC1</name>
    <dbReference type="NCBI Taxonomy" id="1076344"/>
    <lineage>
        <taxon>Eukaryota</taxon>
        <taxon>Metamonada</taxon>
        <taxon>Diplomonadida</taxon>
        <taxon>Hexamitidae</taxon>
        <taxon>Hexamitinae</taxon>
        <taxon>Trepomonas</taxon>
    </lineage>
</organism>
<gene>
    <name evidence="1" type="ORF">TPC1_15545</name>
</gene>
<name>A0A146KAF1_9EUKA</name>
<feature type="non-terminal residue" evidence="1">
    <location>
        <position position="1"/>
    </location>
</feature>
<feature type="non-terminal residue" evidence="1">
    <location>
        <position position="151"/>
    </location>
</feature>
<protein>
    <submittedName>
        <fullName evidence="1">Uncharacterized protein</fullName>
    </submittedName>
</protein>